<name>A0A1J6W0D2_9BACI</name>
<evidence type="ECO:0000313" key="1">
    <source>
        <dbReference type="EMBL" id="OIU71034.1"/>
    </source>
</evidence>
<dbReference type="OrthoDB" id="2920288at2"/>
<evidence type="ECO:0000313" key="2">
    <source>
        <dbReference type="Proteomes" id="UP000182062"/>
    </source>
</evidence>
<dbReference type="AlphaFoldDB" id="A0A1J6W0D2"/>
<accession>A0A1J6W0D2</accession>
<gene>
    <name evidence="1" type="ORF">BHE18_08270</name>
</gene>
<dbReference type="EMBL" id="MINN01000085">
    <property type="protein sequence ID" value="OIU71034.1"/>
    <property type="molecule type" value="Genomic_DNA"/>
</dbReference>
<sequence>MINQEVPYKVLLPTWIWEKAQSKEELKTLVLQYMKRYPHYHVRGIQNRKAICDRKEEEA</sequence>
<proteinExistence type="predicted"/>
<reference evidence="1 2" key="1">
    <citation type="submission" date="2016-09" db="EMBL/GenBank/DDBJ databases">
        <title>Bacillus aquimaris SAMM genome sequence reveals colonization and biosurfactant production capacities.</title>
        <authorList>
            <person name="Waghmode S.R."/>
            <person name="Suryavanshi M.V."/>
        </authorList>
    </citation>
    <scope>NUCLEOTIDE SEQUENCE [LARGE SCALE GENOMIC DNA]</scope>
    <source>
        <strain evidence="1 2">SAMM</strain>
    </source>
</reference>
<comment type="caution">
    <text evidence="1">The sequence shown here is derived from an EMBL/GenBank/DDBJ whole genome shotgun (WGS) entry which is preliminary data.</text>
</comment>
<dbReference type="Proteomes" id="UP000182062">
    <property type="component" value="Unassembled WGS sequence"/>
</dbReference>
<keyword evidence="2" id="KW-1185">Reference proteome</keyword>
<organism evidence="1 2">
    <name type="scientific">Rossellomorea aquimaris</name>
    <dbReference type="NCBI Taxonomy" id="189382"/>
    <lineage>
        <taxon>Bacteria</taxon>
        <taxon>Bacillati</taxon>
        <taxon>Bacillota</taxon>
        <taxon>Bacilli</taxon>
        <taxon>Bacillales</taxon>
        <taxon>Bacillaceae</taxon>
        <taxon>Rossellomorea</taxon>
    </lineage>
</organism>
<protein>
    <submittedName>
        <fullName evidence="1">Uncharacterized protein</fullName>
    </submittedName>
</protein>